<keyword evidence="3" id="KW-0805">Transcription regulation</keyword>
<dbReference type="GO" id="GO:0003677">
    <property type="term" value="F:DNA binding"/>
    <property type="evidence" value="ECO:0007669"/>
    <property type="project" value="InterPro"/>
</dbReference>
<protein>
    <submittedName>
        <fullName evidence="8">X-Pro dipeptidyl-peptidase</fullName>
    </submittedName>
</protein>
<dbReference type="GO" id="GO:0008270">
    <property type="term" value="F:zinc ion binding"/>
    <property type="evidence" value="ECO:0007669"/>
    <property type="project" value="InterPro"/>
</dbReference>
<organism evidence="8 9">
    <name type="scientific">Colletotrichum lupini</name>
    <dbReference type="NCBI Taxonomy" id="145971"/>
    <lineage>
        <taxon>Eukaryota</taxon>
        <taxon>Fungi</taxon>
        <taxon>Dikarya</taxon>
        <taxon>Ascomycota</taxon>
        <taxon>Pezizomycotina</taxon>
        <taxon>Sordariomycetes</taxon>
        <taxon>Hypocreomycetidae</taxon>
        <taxon>Glomerellales</taxon>
        <taxon>Glomerellaceae</taxon>
        <taxon>Colletotrichum</taxon>
        <taxon>Colletotrichum acutatum species complex</taxon>
    </lineage>
</organism>
<feature type="domain" description="Zn(2)-C6 fungal-type" evidence="7">
    <location>
        <begin position="811"/>
        <end position="841"/>
    </location>
</feature>
<dbReference type="GO" id="GO:0006351">
    <property type="term" value="P:DNA-templated transcription"/>
    <property type="evidence" value="ECO:0007669"/>
    <property type="project" value="InterPro"/>
</dbReference>
<feature type="region of interest" description="Disordered" evidence="6">
    <location>
        <begin position="1204"/>
        <end position="1224"/>
    </location>
</feature>
<dbReference type="KEGG" id="clup:CLUP02_11037"/>
<dbReference type="GO" id="GO:0005634">
    <property type="term" value="C:nucleus"/>
    <property type="evidence" value="ECO:0007669"/>
    <property type="project" value="UniProtKB-SubCell"/>
</dbReference>
<feature type="compositionally biased region" description="Basic and acidic residues" evidence="6">
    <location>
        <begin position="929"/>
        <end position="945"/>
    </location>
</feature>
<reference evidence="8" key="1">
    <citation type="journal article" date="2021" name="Mol. Plant Microbe Interact.">
        <title>Complete Genome Sequence of the Plant-Pathogenic Fungus Colletotrichum lupini.</title>
        <authorList>
            <person name="Baroncelli R."/>
            <person name="Pensec F."/>
            <person name="Da Lio D."/>
            <person name="Boufleur T."/>
            <person name="Vicente I."/>
            <person name="Sarrocco S."/>
            <person name="Picot A."/>
            <person name="Baraldi E."/>
            <person name="Sukno S."/>
            <person name="Thon M."/>
            <person name="Le Floch G."/>
        </authorList>
    </citation>
    <scope>NUCLEOTIDE SEQUENCE</scope>
    <source>
        <strain evidence="8">IMI 504893</strain>
    </source>
</reference>
<keyword evidence="2" id="KW-0479">Metal-binding</keyword>
<dbReference type="SMART" id="SM00066">
    <property type="entry name" value="GAL4"/>
    <property type="match status" value="1"/>
</dbReference>
<dbReference type="CDD" id="cd00067">
    <property type="entry name" value="GAL4"/>
    <property type="match status" value="1"/>
</dbReference>
<keyword evidence="5" id="KW-0539">Nucleus</keyword>
<dbReference type="RefSeq" id="XP_049147153.1">
    <property type="nucleotide sequence ID" value="XM_049290008.1"/>
</dbReference>
<feature type="region of interest" description="Disordered" evidence="6">
    <location>
        <begin position="869"/>
        <end position="901"/>
    </location>
</feature>
<dbReference type="Pfam" id="PF00172">
    <property type="entry name" value="Zn_clus"/>
    <property type="match status" value="1"/>
</dbReference>
<evidence type="ECO:0000256" key="3">
    <source>
        <dbReference type="ARBA" id="ARBA00023015"/>
    </source>
</evidence>
<proteinExistence type="predicted"/>
<evidence type="ECO:0000256" key="5">
    <source>
        <dbReference type="ARBA" id="ARBA00023242"/>
    </source>
</evidence>
<evidence type="ECO:0000256" key="4">
    <source>
        <dbReference type="ARBA" id="ARBA00023163"/>
    </source>
</evidence>
<dbReference type="Gene3D" id="4.10.240.10">
    <property type="entry name" value="Zn(2)-C6 fungal-type DNA-binding domain"/>
    <property type="match status" value="1"/>
</dbReference>
<feature type="region of interest" description="Disordered" evidence="6">
    <location>
        <begin position="1"/>
        <end position="57"/>
    </location>
</feature>
<dbReference type="SUPFAM" id="SSF57701">
    <property type="entry name" value="Zn2/Cys6 DNA-binding domain"/>
    <property type="match status" value="1"/>
</dbReference>
<dbReference type="InterPro" id="IPR001138">
    <property type="entry name" value="Zn2Cys6_DnaBD"/>
</dbReference>
<dbReference type="PROSITE" id="PS00463">
    <property type="entry name" value="ZN2_CY6_FUNGAL_1"/>
    <property type="match status" value="1"/>
</dbReference>
<dbReference type="InterPro" id="IPR007219">
    <property type="entry name" value="XnlR_reg_dom"/>
</dbReference>
<dbReference type="InterPro" id="IPR036864">
    <property type="entry name" value="Zn2-C6_fun-type_DNA-bd_sf"/>
</dbReference>
<feature type="region of interest" description="Disordered" evidence="6">
    <location>
        <begin position="921"/>
        <end position="945"/>
    </location>
</feature>
<dbReference type="GO" id="GO:0000981">
    <property type="term" value="F:DNA-binding transcription factor activity, RNA polymerase II-specific"/>
    <property type="evidence" value="ECO:0007669"/>
    <property type="project" value="InterPro"/>
</dbReference>
<evidence type="ECO:0000256" key="2">
    <source>
        <dbReference type="ARBA" id="ARBA00022723"/>
    </source>
</evidence>
<dbReference type="SMART" id="SM00906">
    <property type="entry name" value="Fungal_trans"/>
    <property type="match status" value="1"/>
</dbReference>
<accession>A0A9Q8WJC9</accession>
<dbReference type="InterPro" id="IPR010281">
    <property type="entry name" value="DUF885"/>
</dbReference>
<dbReference type="Proteomes" id="UP000830671">
    <property type="component" value="Chromosome 5"/>
</dbReference>
<dbReference type="GeneID" id="73345018"/>
<name>A0A9Q8WJC9_9PEZI</name>
<dbReference type="Pfam" id="PF05960">
    <property type="entry name" value="DUF885"/>
    <property type="match status" value="1"/>
</dbReference>
<dbReference type="Pfam" id="PF04082">
    <property type="entry name" value="Fungal_trans"/>
    <property type="match status" value="1"/>
</dbReference>
<dbReference type="EMBL" id="CP019477">
    <property type="protein sequence ID" value="UQC85539.1"/>
    <property type="molecule type" value="Genomic_DNA"/>
</dbReference>
<dbReference type="PANTHER" id="PTHR47338">
    <property type="entry name" value="ZN(II)2CYS6 TRANSCRIPTION FACTOR (EUROFUNG)-RELATED"/>
    <property type="match status" value="1"/>
</dbReference>
<evidence type="ECO:0000256" key="6">
    <source>
        <dbReference type="SAM" id="MobiDB-lite"/>
    </source>
</evidence>
<dbReference type="PROSITE" id="PS50048">
    <property type="entry name" value="ZN2_CY6_FUNGAL_2"/>
    <property type="match status" value="1"/>
</dbReference>
<sequence>MVGEGKQDARNPLPSKSFSSAHLPTRDVIGPTEGIPLQRSLGNWGRDKTPAASRPEFTPPRLVSRLLLQERSFPRILSILVSNLTTSNQHFTQSQNHGLHVIAMATHRLATRSHQGGVSDGDWVHVSDSREQHAAKTISEFMPERIIRVTTDEKNLNKFYNIKFSATRSHRLERYYNEELDSLFKAPFDTYSQEDKVDFLLLRNYLRRNLRVLLLDRERDELVKPVLPFIQPLIEICEARQSMVPVDSKKTAMILNETAKNIIATTKAIKTNGIKANDSTLSRAMSTIDQIRGHVDEAYSFYAPYDPLFPFWCDAPKKELDEALTGIKTTIDTKLIEKNGSGSIRAAVEPIGRSGLITELEAEMIPYTPEELLKLAQEQYDWCEKEMKKASRSIKVGSVGPGGSHGSVSGLEAPGAGFGDDWKAAQEYVKNSYVEPGQQPEMVRQLAYEGMAFVKKHDLVTVPEIAGKSLCETWRMFMIDAERQKESPFFLGGSSFWVSYPTAAMDHDLKMMVMRGNNPHFSRATAFHELIPGHRLQLFMGKRHHPYRELFSTPFFVEGWAMYWEFVFWNRGDFFVSPEDKIGTLFWRMHRCARIIFSLKYHLGEMTPQECVDLLVDWVGHERSNAEGEVTRSFGGDYSPLYQAGYMLGALQMHGLREEVLTKGLMGEKELHDKILRANTMPIELLRALLLNQPLSPDTEAHDAYHLVLYVTLRSTEEIPAFVGEECLFLIVSTFLPPATPDSSSSCSRRCTMRGKTVRGRLGLRVMSSGGVGYWPWNHNYASLRSTSRGEAADAGHDDSGGASEAAAALACNCCRRRKLRCSREVPTCQQCRKTGSDCVYESKRSKPGMKAGAIENLHRRLDALERTVHQQRTKNSSKDCRQSDSNHSPHQDDASGSNGGLEKNAYSIMAFFAKELQKFNTKSGSSPSEERAETESPVRAKRRRLDDHEPLNIAFTCNSSPTSPVLPDEEDLEIVLKAYFAHIHPWIPIIHEARFRRRLREPGEAKLLLAVLHAMVLSASRYISDEDVATNLFGTLQQRGITRDWIVSTSMKTFDVESHQALIIVAFNDIGSGEAAKAWSLVGSLTRTVEYLQLTVEHDDVDRPSLSQPFDSLAPPESWTETEERRRVFWNVFKLDRLISVTMGWNTSLTSDDVHCRLPCDGVLWRKEDEVVTPYFGIWDKAAGRIGNPIAFIPSHYAPALQVGASEEETHTPSDAGTSPGAPAANVDMSTVGAFAYCIEATESLSRVTSYFLQQKINMRDQRDISSWLTRFKELDLRLVHWKMLLPQKWKANMARQSTRMDPNLTLAHVTHNTSMILLHQLIAFPPREWPFRARLPSILSADTCQAAAVEIAIIAENYLKHAPAVMPVSSQFVFCIYVAARVLLLQWRYDLGTELASEFWSLVQIVNDMATRWAGPHSLEPARDNSAGKYSRKLTEMHLRCRDDATFNINVLGYTTEIDHTAAQEPPLSAHIRRNETGRHEGTTTNRRNRRFADTLVEPAAGSLDTIVVAQPLPSNIPASFTNPTQSAMLLTPGLGVNGAEPMAQPSLYHRSSVGSGDLSNISQMLLDQQFMDMDRIISYDDGIFETEYDGGGW</sequence>
<keyword evidence="9" id="KW-1185">Reference proteome</keyword>
<comment type="subcellular location">
    <subcellularLocation>
        <location evidence="1">Nucleus</location>
    </subcellularLocation>
</comment>
<evidence type="ECO:0000313" key="8">
    <source>
        <dbReference type="EMBL" id="UQC85539.1"/>
    </source>
</evidence>
<evidence type="ECO:0000259" key="7">
    <source>
        <dbReference type="PROSITE" id="PS50048"/>
    </source>
</evidence>
<dbReference type="InterPro" id="IPR050815">
    <property type="entry name" value="TF_fung"/>
</dbReference>
<dbReference type="PANTHER" id="PTHR47338:SF23">
    <property type="entry name" value="ZN(II)2CYS6 TRANSCRIPTION FACTOR (EUROFUNG)"/>
    <property type="match status" value="1"/>
</dbReference>
<evidence type="ECO:0000256" key="1">
    <source>
        <dbReference type="ARBA" id="ARBA00004123"/>
    </source>
</evidence>
<gene>
    <name evidence="8" type="ORF">CLUP02_11037</name>
</gene>
<feature type="compositionally biased region" description="Basic and acidic residues" evidence="6">
    <location>
        <begin position="877"/>
        <end position="894"/>
    </location>
</feature>
<keyword evidence="4" id="KW-0804">Transcription</keyword>
<dbReference type="CDD" id="cd12148">
    <property type="entry name" value="fungal_TF_MHR"/>
    <property type="match status" value="1"/>
</dbReference>
<evidence type="ECO:0000313" key="9">
    <source>
        <dbReference type="Proteomes" id="UP000830671"/>
    </source>
</evidence>